<evidence type="ECO:0000256" key="1">
    <source>
        <dbReference type="SAM" id="Phobius"/>
    </source>
</evidence>
<dbReference type="EMBL" id="JADNRY010000005">
    <property type="protein sequence ID" value="KAF9076921.1"/>
    <property type="molecule type" value="Genomic_DNA"/>
</dbReference>
<feature type="transmembrane region" description="Helical" evidence="1">
    <location>
        <begin position="58"/>
        <end position="84"/>
    </location>
</feature>
<protein>
    <submittedName>
        <fullName evidence="2">Uncharacterized protein</fullName>
    </submittedName>
</protein>
<keyword evidence="1" id="KW-0472">Membrane</keyword>
<accession>A0A9P5UF57</accession>
<gene>
    <name evidence="2" type="ORF">BDP27DRAFT_707777</name>
</gene>
<name>A0A9P5UF57_9AGAR</name>
<feature type="transmembrane region" description="Helical" evidence="1">
    <location>
        <begin position="23"/>
        <end position="46"/>
    </location>
</feature>
<sequence length="102" mass="12147">MYLASHLCYLIPFDFFSPHFSDFGIASSVIFCMIIVLRQPMFLILISPTYPTTCYANIYSLKLMLMIVPNIFRDVYYFLVFWVLRSNAVRYPHFMYRCSRAL</sequence>
<proteinExistence type="predicted"/>
<keyword evidence="1" id="KW-0812">Transmembrane</keyword>
<evidence type="ECO:0000313" key="2">
    <source>
        <dbReference type="EMBL" id="KAF9076921.1"/>
    </source>
</evidence>
<reference evidence="2" key="1">
    <citation type="submission" date="2020-11" db="EMBL/GenBank/DDBJ databases">
        <authorList>
            <consortium name="DOE Joint Genome Institute"/>
            <person name="Ahrendt S."/>
            <person name="Riley R."/>
            <person name="Andreopoulos W."/>
            <person name="Labutti K."/>
            <person name="Pangilinan J."/>
            <person name="Ruiz-Duenas F.J."/>
            <person name="Barrasa J.M."/>
            <person name="Sanchez-Garcia M."/>
            <person name="Camarero S."/>
            <person name="Miyauchi S."/>
            <person name="Serrano A."/>
            <person name="Linde D."/>
            <person name="Babiker R."/>
            <person name="Drula E."/>
            <person name="Ayuso-Fernandez I."/>
            <person name="Pacheco R."/>
            <person name="Padilla G."/>
            <person name="Ferreira P."/>
            <person name="Barriuso J."/>
            <person name="Kellner H."/>
            <person name="Castanera R."/>
            <person name="Alfaro M."/>
            <person name="Ramirez L."/>
            <person name="Pisabarro A.G."/>
            <person name="Kuo A."/>
            <person name="Tritt A."/>
            <person name="Lipzen A."/>
            <person name="He G."/>
            <person name="Yan M."/>
            <person name="Ng V."/>
            <person name="Cullen D."/>
            <person name="Martin F."/>
            <person name="Rosso M.-N."/>
            <person name="Henrissat B."/>
            <person name="Hibbett D."/>
            <person name="Martinez A.T."/>
            <person name="Grigoriev I.V."/>
        </authorList>
    </citation>
    <scope>NUCLEOTIDE SEQUENCE</scope>
    <source>
        <strain evidence="2">AH 40177</strain>
    </source>
</reference>
<keyword evidence="1" id="KW-1133">Transmembrane helix</keyword>
<dbReference type="Proteomes" id="UP000772434">
    <property type="component" value="Unassembled WGS sequence"/>
</dbReference>
<keyword evidence="3" id="KW-1185">Reference proteome</keyword>
<dbReference type="AlphaFoldDB" id="A0A9P5UF57"/>
<evidence type="ECO:0000313" key="3">
    <source>
        <dbReference type="Proteomes" id="UP000772434"/>
    </source>
</evidence>
<comment type="caution">
    <text evidence="2">The sequence shown here is derived from an EMBL/GenBank/DDBJ whole genome shotgun (WGS) entry which is preliminary data.</text>
</comment>
<organism evidence="2 3">
    <name type="scientific">Rhodocollybia butyracea</name>
    <dbReference type="NCBI Taxonomy" id="206335"/>
    <lineage>
        <taxon>Eukaryota</taxon>
        <taxon>Fungi</taxon>
        <taxon>Dikarya</taxon>
        <taxon>Basidiomycota</taxon>
        <taxon>Agaricomycotina</taxon>
        <taxon>Agaricomycetes</taxon>
        <taxon>Agaricomycetidae</taxon>
        <taxon>Agaricales</taxon>
        <taxon>Marasmiineae</taxon>
        <taxon>Omphalotaceae</taxon>
        <taxon>Rhodocollybia</taxon>
    </lineage>
</organism>